<organism evidence="2">
    <name type="scientific">Bradyrhizobium septentrionale</name>
    <dbReference type="NCBI Taxonomy" id="1404411"/>
    <lineage>
        <taxon>Bacteria</taxon>
        <taxon>Pseudomonadati</taxon>
        <taxon>Pseudomonadota</taxon>
        <taxon>Alphaproteobacteria</taxon>
        <taxon>Hyphomicrobiales</taxon>
        <taxon>Nitrobacteraceae</taxon>
        <taxon>Bradyrhizobium</taxon>
    </lineage>
</organism>
<dbReference type="InterPro" id="IPR029261">
    <property type="entry name" value="Transposase_Znf"/>
</dbReference>
<name>A0A973WB14_9BRAD</name>
<dbReference type="AlphaFoldDB" id="A0A973WB14"/>
<dbReference type="Pfam" id="PF14690">
    <property type="entry name" value="Zn_ribbon_ISL3"/>
    <property type="match status" value="1"/>
</dbReference>
<feature type="domain" description="Transposase IS204/IS1001/IS1096/IS1165 zinc-finger" evidence="1">
    <location>
        <begin position="28"/>
        <end position="71"/>
    </location>
</feature>
<sequence>MPRGFVVESAYYEGDKAVVVVRASGSVGLCPSCGTVSRRVHSRYRRRVTDLPLSGRIVELLVIARRFRCDAVLCGRQVFTERFAEGVLALTCP</sequence>
<evidence type="ECO:0000259" key="1">
    <source>
        <dbReference type="Pfam" id="PF14690"/>
    </source>
</evidence>
<gene>
    <name evidence="2" type="ORF">HAP48_048760</name>
</gene>
<reference evidence="2" key="1">
    <citation type="submission" date="2020-06" db="EMBL/GenBank/DDBJ databases">
        <title>Whole Genome Sequence of Bradyrhizobium sp. Strain 1S1.</title>
        <authorList>
            <person name="Bromfield E.S.P."/>
            <person name="Cloutier S."/>
        </authorList>
    </citation>
    <scope>NUCLEOTIDE SEQUENCE [LARGE SCALE GENOMIC DNA]</scope>
    <source>
        <strain evidence="2">1S1</strain>
    </source>
</reference>
<dbReference type="EMBL" id="JAAOLE020000002">
    <property type="protein sequence ID" value="NVI50529.1"/>
    <property type="molecule type" value="Genomic_DNA"/>
</dbReference>
<dbReference type="RefSeq" id="WP_166217476.1">
    <property type="nucleotide sequence ID" value="NZ_CP088284.1"/>
</dbReference>
<protein>
    <submittedName>
        <fullName evidence="2">Transposase family protein</fullName>
    </submittedName>
</protein>
<comment type="caution">
    <text evidence="2">The sequence shown here is derived from an EMBL/GenBank/DDBJ whole genome shotgun (WGS) entry which is preliminary data.</text>
</comment>
<evidence type="ECO:0000313" key="2">
    <source>
        <dbReference type="EMBL" id="NVI50529.1"/>
    </source>
</evidence>
<proteinExistence type="predicted"/>
<accession>A0A973WB14</accession>